<organism evidence="1 2">
    <name type="scientific">Pseudoalteromonas luteoviolacea</name>
    <dbReference type="NCBI Taxonomy" id="43657"/>
    <lineage>
        <taxon>Bacteria</taxon>
        <taxon>Pseudomonadati</taxon>
        <taxon>Pseudomonadota</taxon>
        <taxon>Gammaproteobacteria</taxon>
        <taxon>Alteromonadales</taxon>
        <taxon>Pseudoalteromonadaceae</taxon>
        <taxon>Pseudoalteromonas</taxon>
    </lineage>
</organism>
<dbReference type="EMBL" id="MAUJ01000002">
    <property type="protein sequence ID" value="OCQ21916.1"/>
    <property type="molecule type" value="Genomic_DNA"/>
</dbReference>
<proteinExistence type="predicted"/>
<evidence type="ECO:0000313" key="1">
    <source>
        <dbReference type="EMBL" id="OCQ21916.1"/>
    </source>
</evidence>
<sequence length="208" mass="23834">MGEQVVNLFIFLIFSISTNLKALEVEQAESEQDCNLQVRSFSNGELALFMSPRCSETALLISLKDKFAQNLFGNRFYLIYQMVDFNSFGQAERFDVNQNVISFIYEQQSKGLIQEGFEVSNTQFKESFLHKIQSFSWYKLISSFLLANGCDIPLGQKDSILDGKMHLMDKETIAKNYNLELNTLTKSHYSVGFEYTASVVCRSQNIEN</sequence>
<protein>
    <submittedName>
        <fullName evidence="1">Uncharacterized protein</fullName>
    </submittedName>
</protein>
<gene>
    <name evidence="1" type="ORF">A7985_08895</name>
</gene>
<accession>A0A1C0TRX6</accession>
<name>A0A1C0TRX6_9GAMM</name>
<comment type="caution">
    <text evidence="1">The sequence shown here is derived from an EMBL/GenBank/DDBJ whole genome shotgun (WGS) entry which is preliminary data.</text>
</comment>
<dbReference type="AlphaFoldDB" id="A0A1C0TRX6"/>
<dbReference type="Proteomes" id="UP000093366">
    <property type="component" value="Unassembled WGS sequence"/>
</dbReference>
<reference evidence="2" key="1">
    <citation type="submission" date="2016-07" db="EMBL/GenBank/DDBJ databases">
        <authorList>
            <person name="Florea S."/>
            <person name="Webb J.S."/>
            <person name="Jaromczyk J."/>
            <person name="Schardl C.L."/>
        </authorList>
    </citation>
    <scope>NUCLEOTIDE SEQUENCE [LARGE SCALE GENOMIC DNA]</scope>
    <source>
        <strain evidence="2">IPB1</strain>
    </source>
</reference>
<evidence type="ECO:0000313" key="2">
    <source>
        <dbReference type="Proteomes" id="UP000093366"/>
    </source>
</evidence>